<organism evidence="1">
    <name type="scientific">Anguilla anguilla</name>
    <name type="common">European freshwater eel</name>
    <name type="synonym">Muraena anguilla</name>
    <dbReference type="NCBI Taxonomy" id="7936"/>
    <lineage>
        <taxon>Eukaryota</taxon>
        <taxon>Metazoa</taxon>
        <taxon>Chordata</taxon>
        <taxon>Craniata</taxon>
        <taxon>Vertebrata</taxon>
        <taxon>Euteleostomi</taxon>
        <taxon>Actinopterygii</taxon>
        <taxon>Neopterygii</taxon>
        <taxon>Teleostei</taxon>
        <taxon>Anguilliformes</taxon>
        <taxon>Anguillidae</taxon>
        <taxon>Anguilla</taxon>
    </lineage>
</organism>
<evidence type="ECO:0000313" key="1">
    <source>
        <dbReference type="EMBL" id="JAI04347.1"/>
    </source>
</evidence>
<dbReference type="EMBL" id="GBXM01004231">
    <property type="protein sequence ID" value="JAI04347.1"/>
    <property type="molecule type" value="Transcribed_RNA"/>
</dbReference>
<protein>
    <submittedName>
        <fullName evidence="1">Uncharacterized protein</fullName>
    </submittedName>
</protein>
<proteinExistence type="predicted"/>
<name>A0A0E9XPL4_ANGAN</name>
<reference evidence="1" key="1">
    <citation type="submission" date="2014-11" db="EMBL/GenBank/DDBJ databases">
        <authorList>
            <person name="Amaro Gonzalez C."/>
        </authorList>
    </citation>
    <scope>NUCLEOTIDE SEQUENCE</scope>
</reference>
<accession>A0A0E9XPL4</accession>
<dbReference type="AlphaFoldDB" id="A0A0E9XPL4"/>
<sequence length="29" mass="3325">MAVYFLVAPAHRCNFILARASDQLKLFKT</sequence>
<reference evidence="1" key="2">
    <citation type="journal article" date="2015" name="Fish Shellfish Immunol.">
        <title>Early steps in the European eel (Anguilla anguilla)-Vibrio vulnificus interaction in the gills: Role of the RtxA13 toxin.</title>
        <authorList>
            <person name="Callol A."/>
            <person name="Pajuelo D."/>
            <person name="Ebbesson L."/>
            <person name="Teles M."/>
            <person name="MacKenzie S."/>
            <person name="Amaro C."/>
        </authorList>
    </citation>
    <scope>NUCLEOTIDE SEQUENCE</scope>
</reference>